<keyword evidence="3" id="KW-0732">Signal</keyword>
<dbReference type="Gene3D" id="3.30.430.20">
    <property type="entry name" value="Gnk2 domain, C-X8-C-X2-C motif"/>
    <property type="match status" value="4"/>
</dbReference>
<evidence type="ECO:0000256" key="5">
    <source>
        <dbReference type="ARBA" id="ARBA00038515"/>
    </source>
</evidence>
<dbReference type="InterPro" id="IPR002902">
    <property type="entry name" value="GNK2"/>
</dbReference>
<evidence type="ECO:0000256" key="4">
    <source>
        <dbReference type="ARBA" id="ARBA00022737"/>
    </source>
</evidence>
<sequence length="532" mass="58204">MSMTLISTTLHIRSQYIKPRHQMASLLLHIHGHGKALSTLFFLLFIYHSIAIETLTYKQIKANCGTTKYVDNSPFSTNLNSLLSTLKNKSSSSISINETAGEAPATVFGLYFCTGDLPQANCQACIQTAINDITANCPSSKQAIIWYDYCELRYSDTNFFGDPDNNGFSMINDKENTTSKRPVEVVSQLVKDAPLAHPLMFKSQALIPESLYALAQCSSDLTRQGCSDCLTTILASIKSCCTTAKGWRYLAPSCWIRYEATPFLQNLNTTSIEITRSFCSSNDFPASNGLNAATQLENLLSSLTEQAPAQKGFYNTSEGEDMNKIYGLALCRGDLQNKMDDCKSCLKDASKSIVEDCPNKAQAIEWYEKCFVRYSNQNFFGIVDTNGAQALCGTGKISPTADNSVEALTMSLISDAINSPMLFRAVQNLSNYILVQCTRDLSQESCRECLQAGMSKVSNECKQANGWRYLSGSCTLRYEEYPFFNSTLISPSPPTSASLSPVTPEKDGAAGNKASTISLAAVVTSVLAVIIL</sequence>
<feature type="domain" description="Gnk2-homologous" evidence="6">
    <location>
        <begin position="57"/>
        <end position="159"/>
    </location>
</feature>
<feature type="domain" description="Gnk2-homologous" evidence="6">
    <location>
        <begin position="274"/>
        <end position="379"/>
    </location>
</feature>
<accession>A0AB40B570</accession>
<dbReference type="RefSeq" id="XP_039122365.1">
    <property type="nucleotide sequence ID" value="XM_039266431.1"/>
</dbReference>
<dbReference type="PROSITE" id="PS51473">
    <property type="entry name" value="GNK2"/>
    <property type="match status" value="4"/>
</dbReference>
<feature type="domain" description="Gnk2-homologous" evidence="6">
    <location>
        <begin position="161"/>
        <end position="263"/>
    </location>
</feature>
<comment type="similarity">
    <text evidence="5">Belongs to the cysteine-rich repeat secretory protein family.</text>
</comment>
<protein>
    <submittedName>
        <fullName evidence="8">Cysteine-rich receptor-like protein kinase 10 isoform X1</fullName>
    </submittedName>
</protein>
<dbReference type="PANTHER" id="PTHR32411:SF43">
    <property type="entry name" value="CYSTEINE-RICH REPEAT SECRETORY PROTEIN 38"/>
    <property type="match status" value="1"/>
</dbReference>
<dbReference type="Pfam" id="PF01657">
    <property type="entry name" value="Stress-antifung"/>
    <property type="match status" value="4"/>
</dbReference>
<dbReference type="InterPro" id="IPR038408">
    <property type="entry name" value="GNK2_sf"/>
</dbReference>
<reference evidence="8" key="1">
    <citation type="submission" date="2025-08" db="UniProtKB">
        <authorList>
            <consortium name="RefSeq"/>
        </authorList>
    </citation>
    <scope>IDENTIFICATION</scope>
</reference>
<organism evidence="7 8">
    <name type="scientific">Dioscorea cayennensis subsp. rotundata</name>
    <name type="common">White Guinea yam</name>
    <name type="synonym">Dioscorea rotundata</name>
    <dbReference type="NCBI Taxonomy" id="55577"/>
    <lineage>
        <taxon>Eukaryota</taxon>
        <taxon>Viridiplantae</taxon>
        <taxon>Streptophyta</taxon>
        <taxon>Embryophyta</taxon>
        <taxon>Tracheophyta</taxon>
        <taxon>Spermatophyta</taxon>
        <taxon>Magnoliopsida</taxon>
        <taxon>Liliopsida</taxon>
        <taxon>Dioscoreales</taxon>
        <taxon>Dioscoreaceae</taxon>
        <taxon>Dioscorea</taxon>
    </lineage>
</organism>
<keyword evidence="7" id="KW-1185">Reference proteome</keyword>
<name>A0AB40B570_DIOCR</name>
<proteinExistence type="inferred from homology"/>
<dbReference type="AlphaFoldDB" id="A0AB40B570"/>
<evidence type="ECO:0000313" key="8">
    <source>
        <dbReference type="RefSeq" id="XP_039122365.1"/>
    </source>
</evidence>
<evidence type="ECO:0000256" key="3">
    <source>
        <dbReference type="ARBA" id="ARBA00022729"/>
    </source>
</evidence>
<evidence type="ECO:0000259" key="6">
    <source>
        <dbReference type="PROSITE" id="PS51473"/>
    </source>
</evidence>
<evidence type="ECO:0000256" key="1">
    <source>
        <dbReference type="ARBA" id="ARBA00004613"/>
    </source>
</evidence>
<dbReference type="InterPro" id="IPR050581">
    <property type="entry name" value="CRR_secretory_protein"/>
</dbReference>
<dbReference type="CDD" id="cd23509">
    <property type="entry name" value="Gnk2-like"/>
    <property type="match status" value="4"/>
</dbReference>
<dbReference type="PANTHER" id="PTHR32411">
    <property type="entry name" value="CYSTEINE-RICH REPEAT SECRETORY PROTEIN 38-RELATED"/>
    <property type="match status" value="1"/>
</dbReference>
<gene>
    <name evidence="8" type="primary">LOC120258947</name>
</gene>
<dbReference type="GO" id="GO:0005576">
    <property type="term" value="C:extracellular region"/>
    <property type="evidence" value="ECO:0007669"/>
    <property type="project" value="UniProtKB-SubCell"/>
</dbReference>
<dbReference type="GeneID" id="120258947"/>
<comment type="subcellular location">
    <subcellularLocation>
        <location evidence="1">Secreted</location>
    </subcellularLocation>
</comment>
<feature type="domain" description="Gnk2-homologous" evidence="6">
    <location>
        <begin position="383"/>
        <end position="483"/>
    </location>
</feature>
<evidence type="ECO:0000256" key="2">
    <source>
        <dbReference type="ARBA" id="ARBA00022525"/>
    </source>
</evidence>
<keyword evidence="4" id="KW-0677">Repeat</keyword>
<dbReference type="Proteomes" id="UP001515500">
    <property type="component" value="Chromosome 4"/>
</dbReference>
<keyword evidence="2" id="KW-0964">Secreted</keyword>
<evidence type="ECO:0000313" key="7">
    <source>
        <dbReference type="Proteomes" id="UP001515500"/>
    </source>
</evidence>